<name>A0A956M068_UNCEI</name>
<organism evidence="3 4">
    <name type="scientific">Eiseniibacteriota bacterium</name>
    <dbReference type="NCBI Taxonomy" id="2212470"/>
    <lineage>
        <taxon>Bacteria</taxon>
        <taxon>Candidatus Eiseniibacteriota</taxon>
    </lineage>
</organism>
<evidence type="ECO:0000256" key="1">
    <source>
        <dbReference type="SAM" id="MobiDB-lite"/>
    </source>
</evidence>
<evidence type="ECO:0000259" key="2">
    <source>
        <dbReference type="PROSITE" id="PS51186"/>
    </source>
</evidence>
<dbReference type="PANTHER" id="PTHR43610">
    <property type="entry name" value="BLL6696 PROTEIN"/>
    <property type="match status" value="1"/>
</dbReference>
<dbReference type="AlphaFoldDB" id="A0A956M068"/>
<dbReference type="Proteomes" id="UP000697710">
    <property type="component" value="Unassembled WGS sequence"/>
</dbReference>
<dbReference type="PANTHER" id="PTHR43610:SF1">
    <property type="entry name" value="N-ACETYLTRANSFERASE DOMAIN-CONTAINING PROTEIN"/>
    <property type="match status" value="1"/>
</dbReference>
<dbReference type="Pfam" id="PF13302">
    <property type="entry name" value="Acetyltransf_3"/>
    <property type="match status" value="1"/>
</dbReference>
<reference evidence="3" key="2">
    <citation type="journal article" date="2021" name="Microbiome">
        <title>Successional dynamics and alternative stable states in a saline activated sludge microbial community over 9 years.</title>
        <authorList>
            <person name="Wang Y."/>
            <person name="Ye J."/>
            <person name="Ju F."/>
            <person name="Liu L."/>
            <person name="Boyd J.A."/>
            <person name="Deng Y."/>
            <person name="Parks D.H."/>
            <person name="Jiang X."/>
            <person name="Yin X."/>
            <person name="Woodcroft B.J."/>
            <person name="Tyson G.W."/>
            <person name="Hugenholtz P."/>
            <person name="Polz M.F."/>
            <person name="Zhang T."/>
        </authorList>
    </citation>
    <scope>NUCLEOTIDE SEQUENCE</scope>
    <source>
        <strain evidence="3">HKST-UBA01</strain>
    </source>
</reference>
<proteinExistence type="predicted"/>
<gene>
    <name evidence="3" type="ORF">KC729_07240</name>
</gene>
<sequence>MDGRFERAWHGDPRPRHSPGQPDPIRGGCGIGWEGFVDRLDPVVLAGRFVRLVPLSLAHVDGLAEVVLDPELWQWTLSQVRNRAELEDYVQHAIHSWETGHGLPFATIEQSSGRIVGSTRFGAWAPEHRRVEIGWTTVARPWQRTSVNTEAKLLMMTHAFERLGCNRVELKTDAQNRQSRQAILRIGAREEGELRQHAVTASGRIRGTVYYSVLADEWPAVKTRLEGFLGQRG</sequence>
<dbReference type="InterPro" id="IPR000182">
    <property type="entry name" value="GNAT_dom"/>
</dbReference>
<comment type="caution">
    <text evidence="3">The sequence shown here is derived from an EMBL/GenBank/DDBJ whole genome shotgun (WGS) entry which is preliminary data.</text>
</comment>
<feature type="region of interest" description="Disordered" evidence="1">
    <location>
        <begin position="1"/>
        <end position="25"/>
    </location>
</feature>
<feature type="compositionally biased region" description="Basic and acidic residues" evidence="1">
    <location>
        <begin position="1"/>
        <end position="15"/>
    </location>
</feature>
<dbReference type="Gene3D" id="3.40.630.30">
    <property type="match status" value="1"/>
</dbReference>
<protein>
    <submittedName>
        <fullName evidence="3">GNAT family N-acetyltransferase</fullName>
    </submittedName>
</protein>
<feature type="domain" description="N-acetyltransferase" evidence="2">
    <location>
        <begin position="50"/>
        <end position="216"/>
    </location>
</feature>
<dbReference type="EMBL" id="JAGQHR010000170">
    <property type="protein sequence ID" value="MCA9727460.1"/>
    <property type="molecule type" value="Genomic_DNA"/>
</dbReference>
<reference evidence="3" key="1">
    <citation type="submission" date="2020-04" db="EMBL/GenBank/DDBJ databases">
        <authorList>
            <person name="Zhang T."/>
        </authorList>
    </citation>
    <scope>NUCLEOTIDE SEQUENCE</scope>
    <source>
        <strain evidence="3">HKST-UBA01</strain>
    </source>
</reference>
<dbReference type="InterPro" id="IPR016181">
    <property type="entry name" value="Acyl_CoA_acyltransferase"/>
</dbReference>
<dbReference type="GO" id="GO:0016747">
    <property type="term" value="F:acyltransferase activity, transferring groups other than amino-acyl groups"/>
    <property type="evidence" value="ECO:0007669"/>
    <property type="project" value="InterPro"/>
</dbReference>
<evidence type="ECO:0000313" key="4">
    <source>
        <dbReference type="Proteomes" id="UP000697710"/>
    </source>
</evidence>
<evidence type="ECO:0000313" key="3">
    <source>
        <dbReference type="EMBL" id="MCA9727460.1"/>
    </source>
</evidence>
<dbReference type="PROSITE" id="PS51186">
    <property type="entry name" value="GNAT"/>
    <property type="match status" value="1"/>
</dbReference>
<dbReference type="SUPFAM" id="SSF55729">
    <property type="entry name" value="Acyl-CoA N-acyltransferases (Nat)"/>
    <property type="match status" value="1"/>
</dbReference>
<accession>A0A956M068</accession>